<proteinExistence type="inferred from homology"/>
<feature type="binding site" evidence="4">
    <location>
        <position position="49"/>
    </location>
    <ligand>
        <name>pyruvate</name>
        <dbReference type="ChEBI" id="CHEBI:15361"/>
    </ligand>
</feature>
<dbReference type="InterPro" id="IPR002220">
    <property type="entry name" value="DapA-like"/>
</dbReference>
<feature type="active site" description="Schiff-base intermediate with substrate" evidence="3">
    <location>
        <position position="171"/>
    </location>
</feature>
<dbReference type="KEGG" id="ngg:RG540_CH35450"/>
<accession>A0A068SV00</accession>
<organism evidence="5 6">
    <name type="scientific">Neorhizobium galegae bv. orientalis str. HAMBI 540</name>
    <dbReference type="NCBI Taxonomy" id="1028800"/>
    <lineage>
        <taxon>Bacteria</taxon>
        <taxon>Pseudomonadati</taxon>
        <taxon>Pseudomonadota</taxon>
        <taxon>Alphaproteobacteria</taxon>
        <taxon>Hyphomicrobiales</taxon>
        <taxon>Rhizobiaceae</taxon>
        <taxon>Rhizobium/Agrobacterium group</taxon>
        <taxon>Neorhizobium</taxon>
    </lineage>
</organism>
<comment type="similarity">
    <text evidence="2">Belongs to the DapA family.</text>
</comment>
<dbReference type="EMBL" id="HG938353">
    <property type="protein sequence ID" value="CDN49709.1"/>
    <property type="molecule type" value="Genomic_DNA"/>
</dbReference>
<dbReference type="SUPFAM" id="SSF51569">
    <property type="entry name" value="Aldolase"/>
    <property type="match status" value="1"/>
</dbReference>
<keyword evidence="6" id="KW-1185">Reference proteome</keyword>
<dbReference type="OrthoDB" id="7157803at2"/>
<protein>
    <submittedName>
        <fullName evidence="5">Dihydrodipicolinate synthase</fullName>
    </submittedName>
</protein>
<dbReference type="SMART" id="SM01130">
    <property type="entry name" value="DHDPS"/>
    <property type="match status" value="1"/>
</dbReference>
<sequence length="299" mass="32024">MSNVTLKGIVAASVTPVTADFRIDIVRLKAHIDHLLENGCSFISTFGTTGEGASFSTAQKLEALKALTAGGVDMGRQLPAIMTPSFADAVTSLIAYGELGCRAALVLPPFYYGASEDGVVAFFDALIERTKGHTEIDLVLYNIPQLSRVRFTQPLIAALMRKHGSRIAGIKDSTGDLDNGLMLVKSFPELAVFTGDDRVLPTLVKTGGAGMIGGMPNVFARDLRALYDNPDDAGLLEKQSRRIQAVDAYGSLVALKAALAHYRNDESLAYAVPPLVALNQCDRAMLIELFERTGYRAAA</sequence>
<evidence type="ECO:0000313" key="6">
    <source>
        <dbReference type="Proteomes" id="UP000028181"/>
    </source>
</evidence>
<feature type="binding site" evidence="4">
    <location>
        <position position="212"/>
    </location>
    <ligand>
        <name>pyruvate</name>
        <dbReference type="ChEBI" id="CHEBI:15361"/>
    </ligand>
</feature>
<dbReference type="PANTHER" id="PTHR12128:SF67">
    <property type="entry name" value="BLR3884 PROTEIN"/>
    <property type="match status" value="1"/>
</dbReference>
<dbReference type="PANTHER" id="PTHR12128">
    <property type="entry name" value="DIHYDRODIPICOLINATE SYNTHASE"/>
    <property type="match status" value="1"/>
</dbReference>
<dbReference type="PIRSF" id="PIRSF001365">
    <property type="entry name" value="DHDPS"/>
    <property type="match status" value="1"/>
</dbReference>
<dbReference type="Gene3D" id="3.20.20.70">
    <property type="entry name" value="Aldolase class I"/>
    <property type="match status" value="1"/>
</dbReference>
<dbReference type="RefSeq" id="WP_038590547.1">
    <property type="nucleotide sequence ID" value="NZ_HG938353.1"/>
</dbReference>
<dbReference type="AlphaFoldDB" id="A0A068SV00"/>
<dbReference type="GeneID" id="24255460"/>
<dbReference type="PATRIC" id="fig|1028800.3.peg.3602"/>
<gene>
    <name evidence="5" type="ORF">RG540_CH35450</name>
</gene>
<dbReference type="Proteomes" id="UP000028181">
    <property type="component" value="Chromosome I"/>
</dbReference>
<dbReference type="InterPro" id="IPR013785">
    <property type="entry name" value="Aldolase_TIM"/>
</dbReference>
<evidence type="ECO:0000256" key="1">
    <source>
        <dbReference type="ARBA" id="ARBA00023239"/>
    </source>
</evidence>
<evidence type="ECO:0000256" key="4">
    <source>
        <dbReference type="PIRSR" id="PIRSR001365-2"/>
    </source>
</evidence>
<evidence type="ECO:0000256" key="3">
    <source>
        <dbReference type="PIRSR" id="PIRSR001365-1"/>
    </source>
</evidence>
<keyword evidence="1 2" id="KW-0456">Lyase</keyword>
<dbReference type="GO" id="GO:0008840">
    <property type="term" value="F:4-hydroxy-tetrahydrodipicolinate synthase activity"/>
    <property type="evidence" value="ECO:0007669"/>
    <property type="project" value="TreeGrafter"/>
</dbReference>
<name>A0A068SV00_NEOGA</name>
<feature type="active site" description="Proton donor/acceptor" evidence="3">
    <location>
        <position position="141"/>
    </location>
</feature>
<dbReference type="CDD" id="cd00408">
    <property type="entry name" value="DHDPS-like"/>
    <property type="match status" value="1"/>
</dbReference>
<dbReference type="HOGENOM" id="CLU_049343_5_1_5"/>
<dbReference type="eggNOG" id="COG0329">
    <property type="taxonomic scope" value="Bacteria"/>
</dbReference>
<dbReference type="Pfam" id="PF00701">
    <property type="entry name" value="DHDPS"/>
    <property type="match status" value="1"/>
</dbReference>
<evidence type="ECO:0000313" key="5">
    <source>
        <dbReference type="EMBL" id="CDN49709.1"/>
    </source>
</evidence>
<evidence type="ECO:0000256" key="2">
    <source>
        <dbReference type="PIRNR" id="PIRNR001365"/>
    </source>
</evidence>
<reference evidence="6" key="1">
    <citation type="journal article" date="2014" name="BMC Genomics">
        <title>Genome sequencing of two Neorhizobium galegae strains reveals a noeT gene responsible for the unusual acetylation of the nodulation factors.</title>
        <authorList>
            <person name="Osterman J."/>
            <person name="Marsh J."/>
            <person name="Laine P.K."/>
            <person name="Zeng Z."/>
            <person name="Alatalo E."/>
            <person name="Sullivan J.T."/>
            <person name="Young J.P."/>
            <person name="Thomas-Oates J."/>
            <person name="Paulin L."/>
            <person name="Lindstrom K."/>
        </authorList>
    </citation>
    <scope>NUCLEOTIDE SEQUENCE [LARGE SCALE GENOMIC DNA]</scope>
    <source>
        <strain evidence="6">HAMBI 540</strain>
    </source>
</reference>